<dbReference type="Gene3D" id="3.40.190.10">
    <property type="entry name" value="Periplasmic binding protein-like II"/>
    <property type="match status" value="2"/>
</dbReference>
<dbReference type="EMBL" id="FMUX01000035">
    <property type="protein sequence ID" value="SCY89612.1"/>
    <property type="molecule type" value="Genomic_DNA"/>
</dbReference>
<comment type="similarity">
    <text evidence="2 4">Belongs to the bacterial solute-binding protein 3 family.</text>
</comment>
<dbReference type="RefSeq" id="WP_092215784.1">
    <property type="nucleotide sequence ID" value="NZ_FMUX01000035.1"/>
</dbReference>
<gene>
    <name evidence="7" type="ORF">SAMN05216233_13514</name>
</gene>
<feature type="signal peptide" evidence="5">
    <location>
        <begin position="1"/>
        <end position="20"/>
    </location>
</feature>
<protein>
    <submittedName>
        <fullName evidence="7">Amino acid ABC transporter substrate-binding protein, PAAT family</fullName>
    </submittedName>
</protein>
<feature type="chain" id="PRO_5011792126" evidence="5">
    <location>
        <begin position="21"/>
        <end position="253"/>
    </location>
</feature>
<evidence type="ECO:0000259" key="6">
    <source>
        <dbReference type="SMART" id="SM00062"/>
    </source>
</evidence>
<evidence type="ECO:0000256" key="4">
    <source>
        <dbReference type="RuleBase" id="RU003744"/>
    </source>
</evidence>
<dbReference type="PROSITE" id="PS01039">
    <property type="entry name" value="SBP_BACTERIAL_3"/>
    <property type="match status" value="1"/>
</dbReference>
<organism evidence="7 8">
    <name type="scientific">Desulfoluna spongiiphila</name>
    <dbReference type="NCBI Taxonomy" id="419481"/>
    <lineage>
        <taxon>Bacteria</taxon>
        <taxon>Pseudomonadati</taxon>
        <taxon>Thermodesulfobacteriota</taxon>
        <taxon>Desulfobacteria</taxon>
        <taxon>Desulfobacterales</taxon>
        <taxon>Desulfolunaceae</taxon>
        <taxon>Desulfoluna</taxon>
    </lineage>
</organism>
<evidence type="ECO:0000256" key="3">
    <source>
        <dbReference type="ARBA" id="ARBA00022729"/>
    </source>
</evidence>
<reference evidence="7 8" key="1">
    <citation type="submission" date="2016-10" db="EMBL/GenBank/DDBJ databases">
        <authorList>
            <person name="de Groot N.N."/>
        </authorList>
    </citation>
    <scope>NUCLEOTIDE SEQUENCE [LARGE SCALE GENOMIC DNA]</scope>
    <source>
        <strain evidence="7 8">AA1</strain>
    </source>
</reference>
<dbReference type="AlphaFoldDB" id="A0A1G5JMH8"/>
<dbReference type="Pfam" id="PF00497">
    <property type="entry name" value="SBP_bac_3"/>
    <property type="match status" value="1"/>
</dbReference>
<dbReference type="CDD" id="cd13530">
    <property type="entry name" value="PBP2_peptides_like"/>
    <property type="match status" value="1"/>
</dbReference>
<sequence length="253" mass="27525">MKRTMAVMLAALFFSGVALASDGSLEKVRAQKEVVVGFCAQYPPFESKNLATGEFEGFDVDLARALAKEMGVSVRFVDAEWQGLLGGLGKGDFDMLLTCMSRSEARSANANFSDVYYRLADVIVVKKDNPDIKGLENLTGKVVGVQVGSGSEQLADSMKDRFKTIKRYNYNPEAFSDLKFGRIDAVLVGATFAIRQSKVDPSYKVVGAPLAEAEIVAVMKKGADALTEEVNAALGRLNKSGEYRAIHDRWLAM</sequence>
<dbReference type="InterPro" id="IPR018313">
    <property type="entry name" value="SBP_3_CS"/>
</dbReference>
<dbReference type="STRING" id="419481.SAMN05216233_13514"/>
<evidence type="ECO:0000256" key="1">
    <source>
        <dbReference type="ARBA" id="ARBA00004196"/>
    </source>
</evidence>
<dbReference type="GO" id="GO:0030313">
    <property type="term" value="C:cell envelope"/>
    <property type="evidence" value="ECO:0007669"/>
    <property type="project" value="UniProtKB-SubCell"/>
</dbReference>
<feature type="domain" description="Solute-binding protein family 3/N-terminal" evidence="6">
    <location>
        <begin position="33"/>
        <end position="253"/>
    </location>
</feature>
<evidence type="ECO:0000313" key="7">
    <source>
        <dbReference type="EMBL" id="SCY89612.1"/>
    </source>
</evidence>
<dbReference type="Proteomes" id="UP000198870">
    <property type="component" value="Unassembled WGS sequence"/>
</dbReference>
<dbReference type="SMART" id="SM00062">
    <property type="entry name" value="PBPb"/>
    <property type="match status" value="1"/>
</dbReference>
<evidence type="ECO:0000256" key="5">
    <source>
        <dbReference type="SAM" id="SignalP"/>
    </source>
</evidence>
<evidence type="ECO:0000256" key="2">
    <source>
        <dbReference type="ARBA" id="ARBA00010333"/>
    </source>
</evidence>
<evidence type="ECO:0000313" key="8">
    <source>
        <dbReference type="Proteomes" id="UP000198870"/>
    </source>
</evidence>
<keyword evidence="3 5" id="KW-0732">Signal</keyword>
<keyword evidence="8" id="KW-1185">Reference proteome</keyword>
<comment type="subcellular location">
    <subcellularLocation>
        <location evidence="1">Cell envelope</location>
    </subcellularLocation>
</comment>
<name>A0A1G5JMH8_9BACT</name>
<dbReference type="PANTHER" id="PTHR35936">
    <property type="entry name" value="MEMBRANE-BOUND LYTIC MUREIN TRANSGLYCOSYLASE F"/>
    <property type="match status" value="1"/>
</dbReference>
<dbReference type="PANTHER" id="PTHR35936:SF34">
    <property type="entry name" value="ABC TRANSPORTER EXTRACELLULAR-BINDING PROTEIN YCKB-RELATED"/>
    <property type="match status" value="1"/>
</dbReference>
<dbReference type="InterPro" id="IPR001638">
    <property type="entry name" value="Solute-binding_3/MltF_N"/>
</dbReference>
<proteinExistence type="inferred from homology"/>
<dbReference type="OrthoDB" id="5419093at2"/>
<accession>A0A1G5JMH8</accession>
<dbReference type="SUPFAM" id="SSF53850">
    <property type="entry name" value="Periplasmic binding protein-like II"/>
    <property type="match status" value="1"/>
</dbReference>